<evidence type="ECO:0000256" key="2">
    <source>
        <dbReference type="ARBA" id="ARBA00022840"/>
    </source>
</evidence>
<evidence type="ECO:0000256" key="3">
    <source>
        <dbReference type="ARBA" id="ARBA00023186"/>
    </source>
</evidence>
<evidence type="ECO:0000313" key="7">
    <source>
        <dbReference type="Proteomes" id="UP001499843"/>
    </source>
</evidence>
<dbReference type="InterPro" id="IPR003959">
    <property type="entry name" value="ATPase_AAA_core"/>
</dbReference>
<accession>A0ABN3CD25</accession>
<protein>
    <submittedName>
        <fullName evidence="6">AAA family ATPase</fullName>
    </submittedName>
</protein>
<dbReference type="InterPro" id="IPR050130">
    <property type="entry name" value="ClpA_ClpB"/>
</dbReference>
<dbReference type="InterPro" id="IPR001270">
    <property type="entry name" value="ClpA/B"/>
</dbReference>
<comment type="caution">
    <text evidence="6">The sequence shown here is derived from an EMBL/GenBank/DDBJ whole genome shotgun (WGS) entry which is preliminary data.</text>
</comment>
<dbReference type="InterPro" id="IPR019489">
    <property type="entry name" value="Clp_ATPase_C"/>
</dbReference>
<keyword evidence="7" id="KW-1185">Reference proteome</keyword>
<evidence type="ECO:0000259" key="4">
    <source>
        <dbReference type="SMART" id="SM00382"/>
    </source>
</evidence>
<dbReference type="Pfam" id="PF10431">
    <property type="entry name" value="ClpB_D2-small"/>
    <property type="match status" value="1"/>
</dbReference>
<proteinExistence type="predicted"/>
<evidence type="ECO:0000313" key="6">
    <source>
        <dbReference type="EMBL" id="GAA2207294.1"/>
    </source>
</evidence>
<keyword evidence="3" id="KW-0143">Chaperone</keyword>
<dbReference type="PANTHER" id="PTHR11638">
    <property type="entry name" value="ATP-DEPENDENT CLP PROTEASE"/>
    <property type="match status" value="1"/>
</dbReference>
<dbReference type="RefSeq" id="WP_344474327.1">
    <property type="nucleotide sequence ID" value="NZ_BAAAQX010000006.1"/>
</dbReference>
<organism evidence="6 7">
    <name type="scientific">Nonomuraea monospora</name>
    <dbReference type="NCBI Taxonomy" id="568818"/>
    <lineage>
        <taxon>Bacteria</taxon>
        <taxon>Bacillati</taxon>
        <taxon>Actinomycetota</taxon>
        <taxon>Actinomycetes</taxon>
        <taxon>Streptosporangiales</taxon>
        <taxon>Streptosporangiaceae</taxon>
        <taxon>Nonomuraea</taxon>
    </lineage>
</organism>
<dbReference type="CDD" id="cd19499">
    <property type="entry name" value="RecA-like_ClpB_Hsp104-like"/>
    <property type="match status" value="1"/>
</dbReference>
<sequence length="612" mass="67570">MNGWSKRLTDWPPFVRELAGTLSVHAQYILHGNVRDRFLVPPKPSSLPLVDVLWEALRPDGYLALIRYDPVHGFTAHAEAEQGVAARLLGTGVIGSAPSMDALRKHLTAVAQGPARMALVIDYASRLLVSPAHINQDEHDFFRFALKLAEQATPQLGGPAERQAALFNPLIWLVDGERDLPAWLMASGPRVRTIGVALPGLDERARTSRMLAVDLGLLDAPAGSDGARAMEQFARQTDGMRTRDLHEIVRLARDRGMGATELPDAVRIYKLGFEDNLWHRGELRRRIQEGESWLHERVRGQRRAVLKTLDILKRAALGLSGAQATAPGTRPRGVLFFAGPTGVGKTELAKAVAELVFGEADSFLRFDMSEFSAEHAADRLIGAPPGYVGFEAGGELTSAVRRMPFRVILFDEIEKAHPQVLDKFLQILEDGRLTDGQGMTTHFSECVLVFTSNLGIRREDPRTGERVRTVDESMEPEEVRETVLDTINQHFTDKLNRPELLNRFGDNIVVFDFISATVAAQIFDGQLDNIIRRVSEQHRVTVDLTSRARDDLRELCPFSPQNGGRGIGNALESAFINPLARELFDRDAAPGGTLRILGVDGGDPVTLRVESP</sequence>
<dbReference type="InterPro" id="IPR027417">
    <property type="entry name" value="P-loop_NTPase"/>
</dbReference>
<dbReference type="SMART" id="SM00382">
    <property type="entry name" value="AAA"/>
    <property type="match status" value="1"/>
</dbReference>
<dbReference type="SMART" id="SM01086">
    <property type="entry name" value="ClpB_D2-small"/>
    <property type="match status" value="1"/>
</dbReference>
<keyword evidence="1" id="KW-0547">Nucleotide-binding</keyword>
<dbReference type="SUPFAM" id="SSF52540">
    <property type="entry name" value="P-loop containing nucleoside triphosphate hydrolases"/>
    <property type="match status" value="1"/>
</dbReference>
<keyword evidence="2" id="KW-0067">ATP-binding</keyword>
<dbReference type="InterPro" id="IPR003593">
    <property type="entry name" value="AAA+_ATPase"/>
</dbReference>
<gene>
    <name evidence="6" type="ORF">GCM10009850_027520</name>
</gene>
<evidence type="ECO:0000256" key="1">
    <source>
        <dbReference type="ARBA" id="ARBA00022741"/>
    </source>
</evidence>
<dbReference type="Gene3D" id="3.40.50.300">
    <property type="entry name" value="P-loop containing nucleotide triphosphate hydrolases"/>
    <property type="match status" value="1"/>
</dbReference>
<feature type="domain" description="AAA+ ATPase" evidence="4">
    <location>
        <begin position="331"/>
        <end position="480"/>
    </location>
</feature>
<dbReference type="Pfam" id="PF07724">
    <property type="entry name" value="AAA_2"/>
    <property type="match status" value="1"/>
</dbReference>
<name>A0ABN3CD25_9ACTN</name>
<dbReference type="PRINTS" id="PR00300">
    <property type="entry name" value="CLPPROTEASEA"/>
</dbReference>
<reference evidence="6 7" key="1">
    <citation type="journal article" date="2019" name="Int. J. Syst. Evol. Microbiol.">
        <title>The Global Catalogue of Microorganisms (GCM) 10K type strain sequencing project: providing services to taxonomists for standard genome sequencing and annotation.</title>
        <authorList>
            <consortium name="The Broad Institute Genomics Platform"/>
            <consortium name="The Broad Institute Genome Sequencing Center for Infectious Disease"/>
            <person name="Wu L."/>
            <person name="Ma J."/>
        </authorList>
    </citation>
    <scope>NUCLEOTIDE SEQUENCE [LARGE SCALE GENOMIC DNA]</scope>
    <source>
        <strain evidence="6 7">JCM 16114</strain>
    </source>
</reference>
<dbReference type="Proteomes" id="UP001499843">
    <property type="component" value="Unassembled WGS sequence"/>
</dbReference>
<evidence type="ECO:0000259" key="5">
    <source>
        <dbReference type="SMART" id="SM01086"/>
    </source>
</evidence>
<dbReference type="PANTHER" id="PTHR11638:SF18">
    <property type="entry name" value="HEAT SHOCK PROTEIN 104"/>
    <property type="match status" value="1"/>
</dbReference>
<dbReference type="EMBL" id="BAAAQX010000006">
    <property type="protein sequence ID" value="GAA2207294.1"/>
    <property type="molecule type" value="Genomic_DNA"/>
</dbReference>
<dbReference type="Gene3D" id="1.10.8.60">
    <property type="match status" value="1"/>
</dbReference>
<feature type="domain" description="Clp ATPase C-terminal" evidence="5">
    <location>
        <begin position="514"/>
        <end position="607"/>
    </location>
</feature>